<dbReference type="Gene3D" id="3.30.2080.10">
    <property type="entry name" value="GH92 mannosidase domain"/>
    <property type="match status" value="1"/>
</dbReference>
<dbReference type="GO" id="GO:0005975">
    <property type="term" value="P:carbohydrate metabolic process"/>
    <property type="evidence" value="ECO:0007669"/>
    <property type="project" value="InterPro"/>
</dbReference>
<feature type="chain" id="PRO_5032669518" description="Glycosyl hydrolase family 92 domain-containing protein" evidence="1">
    <location>
        <begin position="20"/>
        <end position="844"/>
    </location>
</feature>
<dbReference type="EMBL" id="BNJQ01000013">
    <property type="protein sequence ID" value="GHP06578.1"/>
    <property type="molecule type" value="Genomic_DNA"/>
</dbReference>
<dbReference type="Gene3D" id="1.20.1610.10">
    <property type="entry name" value="alpha-1,2-mannosidases domains"/>
    <property type="match status" value="1"/>
</dbReference>
<dbReference type="Gene3D" id="2.70.98.10">
    <property type="match status" value="1"/>
</dbReference>
<dbReference type="InterPro" id="IPR014718">
    <property type="entry name" value="GH-type_carb-bd"/>
</dbReference>
<feature type="domain" description="Glycosyl hydrolase family 92" evidence="2">
    <location>
        <begin position="355"/>
        <end position="817"/>
    </location>
</feature>
<dbReference type="InterPro" id="IPR012939">
    <property type="entry name" value="Glyco_hydro_92"/>
</dbReference>
<feature type="signal peptide" evidence="1">
    <location>
        <begin position="1"/>
        <end position="19"/>
    </location>
</feature>
<evidence type="ECO:0000313" key="4">
    <source>
        <dbReference type="Proteomes" id="UP000660262"/>
    </source>
</evidence>
<gene>
    <name evidence="3" type="ORF">PPROV_000532300</name>
</gene>
<accession>A0A830HI81</accession>
<dbReference type="GO" id="GO:0005829">
    <property type="term" value="C:cytosol"/>
    <property type="evidence" value="ECO:0007669"/>
    <property type="project" value="TreeGrafter"/>
</dbReference>
<dbReference type="GO" id="GO:0000224">
    <property type="term" value="F:peptide-N4-(N-acetyl-beta-glucosaminyl)asparagine amidase activity"/>
    <property type="evidence" value="ECO:0007669"/>
    <property type="project" value="TreeGrafter"/>
</dbReference>
<evidence type="ECO:0000256" key="1">
    <source>
        <dbReference type="SAM" id="SignalP"/>
    </source>
</evidence>
<reference evidence="3" key="1">
    <citation type="submission" date="2020-10" db="EMBL/GenBank/DDBJ databases">
        <title>Unveiling of a novel bifunctional photoreceptor, Dualchrome1, isolated from a cosmopolitan green alga.</title>
        <authorList>
            <person name="Suzuki S."/>
            <person name="Kawachi M."/>
        </authorList>
    </citation>
    <scope>NUCLEOTIDE SEQUENCE</scope>
    <source>
        <strain evidence="3">NIES 2893</strain>
    </source>
</reference>
<protein>
    <recommendedName>
        <fullName evidence="2">Glycosyl hydrolase family 92 domain-containing protein</fullName>
    </recommendedName>
</protein>
<dbReference type="InterPro" id="IPR050883">
    <property type="entry name" value="PNGase"/>
</dbReference>
<dbReference type="OrthoDB" id="1573757at2759"/>
<dbReference type="InterPro" id="IPR008928">
    <property type="entry name" value="6-hairpin_glycosidase_sf"/>
</dbReference>
<sequence length="844" mass="90380">MRGTLLIPLLALALERTVAVDSVGHENAESFGGNEQPADAVDPFWANERTSLPMRRGAAARWFWPKGLAGNTHPGASWPHELVSVVAYSGAYPTGYGTQTVASRGAPASLREANYTDASDAASFAQLPYQKAAYGLANMQPSGTGMIQQYMNLLLTYPLVNGGDDDDSKSSGAPSRTLHALVAENAKPGLYQAVLGESDVLAEATVSPGLAVHRYSSVPSSPALQRVAVELSSAGLEVPSLRQALPCISAELRDGNAVHGSVCLPPPVGGVASDSEGSMYFAIVCVSATCTSDAFWPSDVAGLKRIDVDAKRIAQLGGRVGMTFSQQESSALAPIELRIGFCLQSPQCAADRAAASASSTFEEVADAAWRAWNDALSAVEILDDASAPGALRERRLFYTCLYHALKKPVDLTGVVPDAWTANGKGYAADFSTLWDQYKTTLPLVLTFYPSTAQHILEGLAALQERFGFFPTAYTLDKGFQRFASQAIALAHHTLADGLARGYSMDWEAVLASMLKTFEDTPEGRNFTHHGSTPPLLTHTLDLAGGAAAAAQVALHVHNESLASSLLALAENARNAFDSHTCVLRNDSQSVYYEGTYMTYSFRLLPDMESRIALCGSEDRFVKLLDKFFGMGKDEESPFASARFVRSLPIVPVPTDPPAWVGKRIARGYAEHSFEGLDNEPDMETPYAYAYAKQASKLADLLRAIKTFSFSPGPGGEAGNDDSGGMSAWFVWASLGLFPVAGQPVVLIGVPSFENVTLRVVSLEPLSASSPPALLRVTRTGRGRYVQRATLNGHDLSGRAWLWTKEVHRGGVLVIEMGLLPSSEWGMQEAPPSFKDVDDLKRGAV</sequence>
<evidence type="ECO:0000259" key="2">
    <source>
        <dbReference type="Pfam" id="PF07971"/>
    </source>
</evidence>
<dbReference type="SUPFAM" id="SSF48208">
    <property type="entry name" value="Six-hairpin glycosidases"/>
    <property type="match status" value="1"/>
</dbReference>
<organism evidence="3 4">
    <name type="scientific">Pycnococcus provasolii</name>
    <dbReference type="NCBI Taxonomy" id="41880"/>
    <lineage>
        <taxon>Eukaryota</taxon>
        <taxon>Viridiplantae</taxon>
        <taxon>Chlorophyta</taxon>
        <taxon>Pseudoscourfieldiophyceae</taxon>
        <taxon>Pseudoscourfieldiales</taxon>
        <taxon>Pycnococcaceae</taxon>
        <taxon>Pycnococcus</taxon>
    </lineage>
</organism>
<dbReference type="GO" id="GO:0005634">
    <property type="term" value="C:nucleus"/>
    <property type="evidence" value="ECO:0007669"/>
    <property type="project" value="TreeGrafter"/>
</dbReference>
<dbReference type="Gene3D" id="1.20.1050.60">
    <property type="entry name" value="alpha-1,2-mannosidase"/>
    <property type="match status" value="1"/>
</dbReference>
<evidence type="ECO:0000313" key="3">
    <source>
        <dbReference type="EMBL" id="GHP06578.1"/>
    </source>
</evidence>
<dbReference type="AlphaFoldDB" id="A0A830HI81"/>
<dbReference type="Proteomes" id="UP000660262">
    <property type="component" value="Unassembled WGS sequence"/>
</dbReference>
<dbReference type="GO" id="GO:0006516">
    <property type="term" value="P:glycoprotein catabolic process"/>
    <property type="evidence" value="ECO:0007669"/>
    <property type="project" value="TreeGrafter"/>
</dbReference>
<dbReference type="GO" id="GO:0030246">
    <property type="term" value="F:carbohydrate binding"/>
    <property type="evidence" value="ECO:0007669"/>
    <property type="project" value="InterPro"/>
</dbReference>
<comment type="caution">
    <text evidence="3">The sequence shown here is derived from an EMBL/GenBank/DDBJ whole genome shotgun (WGS) entry which is preliminary data.</text>
</comment>
<proteinExistence type="predicted"/>
<keyword evidence="1" id="KW-0732">Signal</keyword>
<keyword evidence="4" id="KW-1185">Reference proteome</keyword>
<dbReference type="PANTHER" id="PTHR12143">
    <property type="entry name" value="PEPTIDE N-GLYCANASE PNGASE -RELATED"/>
    <property type="match status" value="1"/>
</dbReference>
<dbReference type="PANTHER" id="PTHR12143:SF43">
    <property type="entry name" value="PUTATIVE-RELATED"/>
    <property type="match status" value="1"/>
</dbReference>
<dbReference type="Pfam" id="PF07971">
    <property type="entry name" value="Glyco_hydro_92"/>
    <property type="match status" value="1"/>
</dbReference>
<name>A0A830HI81_9CHLO</name>